<keyword evidence="4" id="KW-1185">Reference proteome</keyword>
<evidence type="ECO:0000259" key="2">
    <source>
        <dbReference type="Pfam" id="PF01266"/>
    </source>
</evidence>
<evidence type="ECO:0000313" key="4">
    <source>
        <dbReference type="Proteomes" id="UP000603141"/>
    </source>
</evidence>
<accession>A0A934VT15</accession>
<evidence type="ECO:0000313" key="3">
    <source>
        <dbReference type="EMBL" id="MBK1881017.1"/>
    </source>
</evidence>
<keyword evidence="1" id="KW-0560">Oxidoreductase</keyword>
<protein>
    <submittedName>
        <fullName evidence="3">FAD-dependent oxidoreductase</fullName>
    </submittedName>
</protein>
<evidence type="ECO:0000256" key="1">
    <source>
        <dbReference type="ARBA" id="ARBA00023002"/>
    </source>
</evidence>
<comment type="caution">
    <text evidence="3">The sequence shown here is derived from an EMBL/GenBank/DDBJ whole genome shotgun (WGS) entry which is preliminary data.</text>
</comment>
<dbReference type="GO" id="GO:0016491">
    <property type="term" value="F:oxidoreductase activity"/>
    <property type="evidence" value="ECO:0007669"/>
    <property type="project" value="UniProtKB-KW"/>
</dbReference>
<dbReference type="InterPro" id="IPR036188">
    <property type="entry name" value="FAD/NAD-bd_sf"/>
</dbReference>
<sequence>MKKSRVVVVGGGVIGLCTAYYALRKGMEVTLVDRGKPGIDNCSARNAGMIVPSHFIPLAAPGMVAKGLRWILNPKSPFYVRPSLNPDLMRWGWLFLRYANARHVEHSVELLRDLNLESRRLFEELTADEDFGLVKRGLLMLCKSGKGLEAEAEVADMARLLGIQAEVLDAKQTAMVDPSVTMNIAGAVHFPQDCHLDPQRFLESITRRVLSMGGTIHQEIEIDRIIRTPDKITAVEGSGQRFEGDQFVICGGSWTSKLLRNVGLRLPLQPGKGYSLTIDSPPQLPQLCSILSEAKVAVTPMDGRLRIAGTMEVGSMGTHVNRNRVEGIIHSIVDYFPVFDGVDFSSIEPWAGLRPVSPDGIPYLGNAPHIENLFISTGHAMMGLSLGPVSGRAMADLLTGETPFRDLAGMAVNRF</sequence>
<dbReference type="Gene3D" id="3.50.50.60">
    <property type="entry name" value="FAD/NAD(P)-binding domain"/>
    <property type="match status" value="2"/>
</dbReference>
<name>A0A934VT15_9BACT</name>
<reference evidence="3" key="1">
    <citation type="submission" date="2021-01" db="EMBL/GenBank/DDBJ databases">
        <title>Modified the classification status of verrucomicrobia.</title>
        <authorList>
            <person name="Feng X."/>
        </authorList>
    </citation>
    <scope>NUCLEOTIDE SEQUENCE</scope>
    <source>
        <strain evidence="3">KCTC 22041</strain>
    </source>
</reference>
<gene>
    <name evidence="3" type="ORF">JIN85_01245</name>
</gene>
<dbReference type="AlphaFoldDB" id="A0A934VT15"/>
<organism evidence="3 4">
    <name type="scientific">Luteolibacter pohnpeiensis</name>
    <dbReference type="NCBI Taxonomy" id="454153"/>
    <lineage>
        <taxon>Bacteria</taxon>
        <taxon>Pseudomonadati</taxon>
        <taxon>Verrucomicrobiota</taxon>
        <taxon>Verrucomicrobiia</taxon>
        <taxon>Verrucomicrobiales</taxon>
        <taxon>Verrucomicrobiaceae</taxon>
        <taxon>Luteolibacter</taxon>
    </lineage>
</organism>
<dbReference type="SUPFAM" id="SSF51905">
    <property type="entry name" value="FAD/NAD(P)-binding domain"/>
    <property type="match status" value="1"/>
</dbReference>
<dbReference type="InterPro" id="IPR006076">
    <property type="entry name" value="FAD-dep_OxRdtase"/>
</dbReference>
<feature type="domain" description="FAD dependent oxidoreductase" evidence="2">
    <location>
        <begin position="5"/>
        <end position="397"/>
    </location>
</feature>
<dbReference type="Pfam" id="PF01266">
    <property type="entry name" value="DAO"/>
    <property type="match status" value="1"/>
</dbReference>
<dbReference type="RefSeq" id="WP_200266800.1">
    <property type="nucleotide sequence ID" value="NZ_JAENIJ010000002.1"/>
</dbReference>
<dbReference type="PANTHER" id="PTHR13847">
    <property type="entry name" value="SARCOSINE DEHYDROGENASE-RELATED"/>
    <property type="match status" value="1"/>
</dbReference>
<dbReference type="Proteomes" id="UP000603141">
    <property type="component" value="Unassembled WGS sequence"/>
</dbReference>
<dbReference type="SUPFAM" id="SSF54373">
    <property type="entry name" value="FAD-linked reductases, C-terminal domain"/>
    <property type="match status" value="1"/>
</dbReference>
<dbReference type="Gene3D" id="3.30.9.10">
    <property type="entry name" value="D-Amino Acid Oxidase, subunit A, domain 2"/>
    <property type="match status" value="1"/>
</dbReference>
<dbReference type="GO" id="GO:0005737">
    <property type="term" value="C:cytoplasm"/>
    <property type="evidence" value="ECO:0007669"/>
    <property type="project" value="TreeGrafter"/>
</dbReference>
<dbReference type="PANTHER" id="PTHR13847:SF289">
    <property type="entry name" value="GLYCINE OXIDASE"/>
    <property type="match status" value="1"/>
</dbReference>
<proteinExistence type="predicted"/>
<dbReference type="EMBL" id="JAENIJ010000002">
    <property type="protein sequence ID" value="MBK1881017.1"/>
    <property type="molecule type" value="Genomic_DNA"/>
</dbReference>